<feature type="region of interest" description="Disordered" evidence="2">
    <location>
        <begin position="288"/>
        <end position="325"/>
    </location>
</feature>
<feature type="compositionally biased region" description="Polar residues" evidence="2">
    <location>
        <begin position="851"/>
        <end position="869"/>
    </location>
</feature>
<feature type="region of interest" description="Disordered" evidence="2">
    <location>
        <begin position="835"/>
        <end position="869"/>
    </location>
</feature>
<dbReference type="GO" id="GO:0008270">
    <property type="term" value="F:zinc ion binding"/>
    <property type="evidence" value="ECO:0007669"/>
    <property type="project" value="UniProtKB-KW"/>
</dbReference>
<evidence type="ECO:0000259" key="3">
    <source>
        <dbReference type="PROSITE" id="PS50103"/>
    </source>
</evidence>
<keyword evidence="1" id="KW-0862">Zinc</keyword>
<feature type="compositionally biased region" description="Polar residues" evidence="2">
    <location>
        <begin position="581"/>
        <end position="595"/>
    </location>
</feature>
<reference evidence="7 8" key="1">
    <citation type="submission" date="2017-09" db="EMBL/GenBank/DDBJ databases">
        <authorList>
            <consortium name="International Durum Wheat Genome Sequencing Consortium (IDWGSC)"/>
            <person name="Milanesi L."/>
        </authorList>
    </citation>
    <scope>NUCLEOTIDE SEQUENCE [LARGE SCALE GENOMIC DNA]</scope>
    <source>
        <strain evidence="8">cv. Svevo</strain>
    </source>
</reference>
<dbReference type="PANTHER" id="PTHR46695">
    <property type="entry name" value="ZINC FINGER CCCH DOMAIN-CONTAINING PROTEIN 44-RELATED"/>
    <property type="match status" value="1"/>
</dbReference>
<dbReference type="InterPro" id="IPR036128">
    <property type="entry name" value="Plus3-like_sf"/>
</dbReference>
<gene>
    <name evidence="7" type="ORF">TRITD_5Bv1G170700</name>
</gene>
<dbReference type="EMBL" id="LT934120">
    <property type="protein sequence ID" value="VAI34931.1"/>
    <property type="molecule type" value="Genomic_DNA"/>
</dbReference>
<feature type="compositionally biased region" description="Basic and acidic residues" evidence="2">
    <location>
        <begin position="513"/>
        <end position="528"/>
    </location>
</feature>
<evidence type="ECO:0008006" key="9">
    <source>
        <dbReference type="Google" id="ProtNLM"/>
    </source>
</evidence>
<dbReference type="InterPro" id="IPR003121">
    <property type="entry name" value="SWIB_MDM2_domain"/>
</dbReference>
<dbReference type="Gene3D" id="3.30.1490.40">
    <property type="match status" value="1"/>
</dbReference>
<evidence type="ECO:0000256" key="1">
    <source>
        <dbReference type="PROSITE-ProRule" id="PRU00723"/>
    </source>
</evidence>
<dbReference type="SMART" id="SM00719">
    <property type="entry name" value="Plus3"/>
    <property type="match status" value="1"/>
</dbReference>
<evidence type="ECO:0000256" key="2">
    <source>
        <dbReference type="SAM" id="MobiDB-lite"/>
    </source>
</evidence>
<dbReference type="PANTHER" id="PTHR46695:SF5">
    <property type="entry name" value="RNA POLYMERASE-ASSOCIATED PROTEIN RTF1 HOMOLOG"/>
    <property type="match status" value="1"/>
</dbReference>
<dbReference type="Pfam" id="PF02213">
    <property type="entry name" value="GYF"/>
    <property type="match status" value="1"/>
</dbReference>
<feature type="compositionally biased region" description="Basic and acidic residues" evidence="2">
    <location>
        <begin position="569"/>
        <end position="580"/>
    </location>
</feature>
<dbReference type="InterPro" id="IPR035445">
    <property type="entry name" value="GYF-like_dom_sf"/>
</dbReference>
<feature type="region of interest" description="Disordered" evidence="2">
    <location>
        <begin position="513"/>
        <end position="622"/>
    </location>
</feature>
<dbReference type="Proteomes" id="UP000324705">
    <property type="component" value="Chromosome 5B"/>
</dbReference>
<dbReference type="InterPro" id="IPR036885">
    <property type="entry name" value="SWIB_MDM2_dom_sf"/>
</dbReference>
<dbReference type="CDD" id="cd10567">
    <property type="entry name" value="SWIB-MDM2_like"/>
    <property type="match status" value="1"/>
</dbReference>
<dbReference type="Gene3D" id="3.90.70.200">
    <property type="entry name" value="Plus-3 domain"/>
    <property type="match status" value="1"/>
</dbReference>
<dbReference type="AlphaFoldDB" id="A0A9R0XEB1"/>
<protein>
    <recommendedName>
        <fullName evidence="9">Zinc finger CCCH domain-containing protein 19</fullName>
    </recommendedName>
</protein>
<keyword evidence="1" id="KW-0863">Zinc-finger</keyword>
<feature type="domain" description="GYF" evidence="4">
    <location>
        <begin position="667"/>
        <end position="721"/>
    </location>
</feature>
<dbReference type="SMART" id="SM00444">
    <property type="entry name" value="GYF"/>
    <property type="match status" value="1"/>
</dbReference>
<accession>A0A9R0XEB1</accession>
<dbReference type="Pfam" id="PF02201">
    <property type="entry name" value="SWIB"/>
    <property type="match status" value="1"/>
</dbReference>
<keyword evidence="1" id="KW-0479">Metal-binding</keyword>
<evidence type="ECO:0000313" key="8">
    <source>
        <dbReference type="Proteomes" id="UP000324705"/>
    </source>
</evidence>
<keyword evidence="8" id="KW-1185">Reference proteome</keyword>
<feature type="compositionally biased region" description="Basic and acidic residues" evidence="2">
    <location>
        <begin position="1107"/>
        <end position="1158"/>
    </location>
</feature>
<dbReference type="GO" id="GO:0003677">
    <property type="term" value="F:DNA binding"/>
    <property type="evidence" value="ECO:0007669"/>
    <property type="project" value="InterPro"/>
</dbReference>
<dbReference type="PROSITE" id="PS51360">
    <property type="entry name" value="PLUS3"/>
    <property type="match status" value="1"/>
</dbReference>
<name>A0A9R0XEB1_TRITD</name>
<dbReference type="FunFam" id="3.90.70.200:FF:000002">
    <property type="entry name" value="Zinc finger CCCH domain-containing protein 19"/>
    <property type="match status" value="1"/>
</dbReference>
<dbReference type="SUPFAM" id="SSF47592">
    <property type="entry name" value="SWIB/MDM2 domain"/>
    <property type="match status" value="1"/>
</dbReference>
<feature type="domain" description="C3H1-type" evidence="3">
    <location>
        <begin position="1073"/>
        <end position="1100"/>
    </location>
</feature>
<feature type="region of interest" description="Disordered" evidence="2">
    <location>
        <begin position="1010"/>
        <end position="1195"/>
    </location>
</feature>
<feature type="region of interest" description="Disordered" evidence="2">
    <location>
        <begin position="111"/>
        <end position="198"/>
    </location>
</feature>
<dbReference type="CDD" id="cd00072">
    <property type="entry name" value="GYF"/>
    <property type="match status" value="1"/>
</dbReference>
<dbReference type="PROSITE" id="PS50103">
    <property type="entry name" value="ZF_C3H1"/>
    <property type="match status" value="1"/>
</dbReference>
<evidence type="ECO:0000259" key="6">
    <source>
        <dbReference type="PROSITE" id="PS51925"/>
    </source>
</evidence>
<feature type="domain" description="Plus3" evidence="5">
    <location>
        <begin position="338"/>
        <end position="471"/>
    </location>
</feature>
<feature type="compositionally biased region" description="Polar residues" evidence="2">
    <location>
        <begin position="736"/>
        <end position="751"/>
    </location>
</feature>
<dbReference type="PROSITE" id="PS51925">
    <property type="entry name" value="SWIB_MDM2"/>
    <property type="match status" value="1"/>
</dbReference>
<dbReference type="SUPFAM" id="SSF55277">
    <property type="entry name" value="GYF domain"/>
    <property type="match status" value="1"/>
</dbReference>
<organism evidence="7 8">
    <name type="scientific">Triticum turgidum subsp. durum</name>
    <name type="common">Durum wheat</name>
    <name type="synonym">Triticum durum</name>
    <dbReference type="NCBI Taxonomy" id="4567"/>
    <lineage>
        <taxon>Eukaryota</taxon>
        <taxon>Viridiplantae</taxon>
        <taxon>Streptophyta</taxon>
        <taxon>Embryophyta</taxon>
        <taxon>Tracheophyta</taxon>
        <taxon>Spermatophyta</taxon>
        <taxon>Magnoliopsida</taxon>
        <taxon>Liliopsida</taxon>
        <taxon>Poales</taxon>
        <taxon>Poaceae</taxon>
        <taxon>BOP clade</taxon>
        <taxon>Pooideae</taxon>
        <taxon>Triticodae</taxon>
        <taxon>Triticeae</taxon>
        <taxon>Triticinae</taxon>
        <taxon>Triticum</taxon>
    </lineage>
</organism>
<dbReference type="SUPFAM" id="SSF159042">
    <property type="entry name" value="Plus3-like"/>
    <property type="match status" value="1"/>
</dbReference>
<feature type="compositionally biased region" description="Basic and acidic residues" evidence="2">
    <location>
        <begin position="1184"/>
        <end position="1195"/>
    </location>
</feature>
<evidence type="ECO:0000259" key="4">
    <source>
        <dbReference type="PROSITE" id="PS50829"/>
    </source>
</evidence>
<feature type="compositionally biased region" description="Low complexity" evidence="2">
    <location>
        <begin position="189"/>
        <end position="198"/>
    </location>
</feature>
<feature type="compositionally biased region" description="Low complexity" evidence="2">
    <location>
        <begin position="1025"/>
        <end position="1048"/>
    </location>
</feature>
<feature type="compositionally biased region" description="Polar residues" evidence="2">
    <location>
        <begin position="303"/>
        <end position="313"/>
    </location>
</feature>
<dbReference type="Gramene" id="TRITD5Bv1G170700.10">
    <property type="protein sequence ID" value="TRITD5Bv1G170700.10"/>
    <property type="gene ID" value="TRITD5Bv1G170700"/>
</dbReference>
<feature type="zinc finger region" description="C3H1-type" evidence="1">
    <location>
        <begin position="1073"/>
        <end position="1100"/>
    </location>
</feature>
<dbReference type="InterPro" id="IPR004343">
    <property type="entry name" value="Plus-3_dom"/>
</dbReference>
<feature type="region of interest" description="Disordered" evidence="2">
    <location>
        <begin position="725"/>
        <end position="764"/>
    </location>
</feature>
<evidence type="ECO:0000313" key="7">
    <source>
        <dbReference type="EMBL" id="VAI34931.1"/>
    </source>
</evidence>
<dbReference type="InterPro" id="IPR003169">
    <property type="entry name" value="GYF"/>
</dbReference>
<feature type="domain" description="DM2" evidence="6">
    <location>
        <begin position="196"/>
        <end position="279"/>
    </location>
</feature>
<dbReference type="Pfam" id="PF25980">
    <property type="entry name" value="NERD_plant"/>
    <property type="match status" value="1"/>
</dbReference>
<feature type="compositionally biased region" description="Basic residues" evidence="2">
    <location>
        <begin position="161"/>
        <end position="174"/>
    </location>
</feature>
<dbReference type="Pfam" id="PF03126">
    <property type="entry name" value="Plus-3"/>
    <property type="match status" value="1"/>
</dbReference>
<dbReference type="PROSITE" id="PS50829">
    <property type="entry name" value="GYF"/>
    <property type="match status" value="1"/>
</dbReference>
<evidence type="ECO:0000259" key="5">
    <source>
        <dbReference type="PROSITE" id="PS51360"/>
    </source>
</evidence>
<feature type="compositionally biased region" description="Polar residues" evidence="2">
    <location>
        <begin position="1010"/>
        <end position="1024"/>
    </location>
</feature>
<dbReference type="Gene3D" id="1.10.245.10">
    <property type="entry name" value="SWIB/MDM2 domain"/>
    <property type="match status" value="1"/>
</dbReference>
<proteinExistence type="predicted"/>
<sequence>MDLWWHICSNCQKPARQMCYTCTFSLCKVCIKDTNFIPVRGTKGFCETCLNTVMLIENKEEATEQMDVDFDDKESWWSLFKDYWLNLKEKLPLPYAEISAARRSYLGELPEANDEEEANSDSLPKTRGKKRLKRAADEDISEGKGTTRKYTKQGSVSRDAKPKKPRGAKARQLSKRASSSDHGPKESESVGTSTSSAEEASWASKELLDFVAHMRNGDKSVLSQFEVQRLVLDYITRENLRDPRGKSMIVCDSWLQSLSGKERVGHFEMLKLLESHFPLAEVSPADIDGNHGGVVDPDPSQDADGNSEASVVMSSEKRRKSRKYDPRALQTNLDDFAAIDNHNIGLIYLRRNLMEELIGDADTFNEKVLGAFVRIRISGTGQRQDIYRLVQIVGTGTAAEKYKCGKKTTDITLEILNLDKKEVITIDITSNQEFTEEECKRLRQSIKCGFISRLTVGEIQEKARVLQSVKVNDWIESEKMRLAHLRDRASDMGHRKELRECVEKLKLLSTPEERARRLKEEPEIHADPAMDPNYESPEEPEEDAERSSFSKLRGSFSRKDINPVSPGKGEGRNAARDSRTNWESNRNTWSSTQLESPHGRRSTFSSHGESAGYTGKSESPNISAQKVNVEVTAANTPHGPSVISSQTLTANLMSPTPASQSTVNESEKIWQYMDPSNKIQGPFSIVQLRKWNSSGYFPHNLKIWKSNEKQEDSILLPDALAGKFEKDLPPWEPPLGSSSQTDKGYLRSSSDVGARPSDSLVERTKAGEHISKSAVLNKSQSFPDTTNAGSTVIQSGAQSYYGGGFSGQNNTVAGNVGQLTPVPAPATVGTEIVNSQSSGEDRGLGQPGAAPSNTQQFEDARNQSTDASNSTQLMTHAQVANTSGQAQGAGNTNWGSALQSNANMAWGVMGQANMNMPWAAPAQGAASYNMGMTMPTQQNAVQNMGWVTPNPGNTNMNMVWPTNQGQGTPNAAAMMGAQMQGVAMAPWGGAIAQGNANSYPGWVPQVGNASQNAGGWSAPLQGNSGPNPVNGTGQGNNNVNWNSPSGNPTWNNQQEFNGGGSRGRSWRPQSGVRGTRPPCHLFQRTGSCNKEHCPYSHTPGDEGYSQRNDRHFDRRPSSNERSRHDRRPSSNERPQHDRRPSSNERPQHDRQNDKHFDRQASGSERQQDRPDSRQSGWDGWDNTGKADRSESKERQ</sequence>
<dbReference type="InterPro" id="IPR000571">
    <property type="entry name" value="Znf_CCCH"/>
</dbReference>
<dbReference type="InterPro" id="IPR058668">
    <property type="entry name" value="NERD_dom"/>
</dbReference>
<feature type="compositionally biased region" description="Basic and acidic residues" evidence="2">
    <location>
        <begin position="178"/>
        <end position="188"/>
    </location>
</feature>